<evidence type="ECO:0000313" key="2">
    <source>
        <dbReference type="EMBL" id="KAF6831549.1"/>
    </source>
</evidence>
<feature type="region of interest" description="Disordered" evidence="1">
    <location>
        <begin position="118"/>
        <end position="163"/>
    </location>
</feature>
<comment type="caution">
    <text evidence="2">The sequence shown here is derived from an EMBL/GenBank/DDBJ whole genome shotgun (WGS) entry which is preliminary data.</text>
</comment>
<dbReference type="InterPro" id="IPR022085">
    <property type="entry name" value="OpdG"/>
</dbReference>
<dbReference type="EMBL" id="WIGO01000080">
    <property type="protein sequence ID" value="KAF6831549.1"/>
    <property type="molecule type" value="Genomic_DNA"/>
</dbReference>
<dbReference type="Pfam" id="PF12311">
    <property type="entry name" value="DUF3632"/>
    <property type="match status" value="1"/>
</dbReference>
<dbReference type="Proteomes" id="UP000654918">
    <property type="component" value="Unassembled WGS sequence"/>
</dbReference>
<evidence type="ECO:0000313" key="3">
    <source>
        <dbReference type="Proteomes" id="UP000654918"/>
    </source>
</evidence>
<name>A0A8H6KHA9_9PEZI</name>
<dbReference type="AlphaFoldDB" id="A0A8H6KHA9"/>
<sequence length="444" mass="48862">MSESSTSPMKGTVAGGKVVPETTPTAQNVASATTKIADESTSEVATEVAIKPAKEAQVEVRDEDTKNLATASATMLKTGEFMKSLMAQCVACDSMNETGHIETETIVFKPTVNPITESEPMEEVLPSEDKAEATMTEPPEAEIPAPTHASKSPAKNEGNTPSWEDTLLQLESIKAVDLLEEERDIFRAFAYQDNEEVADWVWMCWEVMFNIVQSPDVASGVLDRLVSIIESLHRRARGNVKVDGKDKRLWKDMPLFADAMETYLADPTTGYMKFTEEAAQAWQNMNSFAARGLAGSIGGPFNQAMTCWSALMVRAGQRSRDEGTQLAVIPTIWAGFLSPSSESACLPGSSPGTRHQKGSIAGAHKRSLRNLFCGTTMCFGLESAAPRSRIAARVDKIALDYWFYASRLSGDKWLEIGWRCWLHWARYRAPTVDPSLRQKQGRFD</sequence>
<accession>A0A8H6KHA9</accession>
<organism evidence="2 3">
    <name type="scientific">Colletotrichum plurivorum</name>
    <dbReference type="NCBI Taxonomy" id="2175906"/>
    <lineage>
        <taxon>Eukaryota</taxon>
        <taxon>Fungi</taxon>
        <taxon>Dikarya</taxon>
        <taxon>Ascomycota</taxon>
        <taxon>Pezizomycotina</taxon>
        <taxon>Sordariomycetes</taxon>
        <taxon>Hypocreomycetidae</taxon>
        <taxon>Glomerellales</taxon>
        <taxon>Glomerellaceae</taxon>
        <taxon>Colletotrichum</taxon>
        <taxon>Colletotrichum orchidearum species complex</taxon>
    </lineage>
</organism>
<proteinExistence type="predicted"/>
<evidence type="ECO:0000256" key="1">
    <source>
        <dbReference type="SAM" id="MobiDB-lite"/>
    </source>
</evidence>
<protein>
    <submittedName>
        <fullName evidence="2">Uncharacterized protein</fullName>
    </submittedName>
</protein>
<feature type="compositionally biased region" description="Polar residues" evidence="1">
    <location>
        <begin position="22"/>
        <end position="34"/>
    </location>
</feature>
<keyword evidence="3" id="KW-1185">Reference proteome</keyword>
<feature type="compositionally biased region" description="Low complexity" evidence="1">
    <location>
        <begin position="133"/>
        <end position="147"/>
    </location>
</feature>
<reference evidence="2" key="1">
    <citation type="journal article" date="2020" name="Phytopathology">
        <title>Genome Sequence Resources of Colletotrichum truncatum, C. plurivorum, C. musicola, and C. sojae: Four Species Pathogenic to Soybean (Glycine max).</title>
        <authorList>
            <person name="Rogerio F."/>
            <person name="Boufleur T.R."/>
            <person name="Ciampi-Guillardi M."/>
            <person name="Sukno S.A."/>
            <person name="Thon M.R."/>
            <person name="Massola Junior N.S."/>
            <person name="Baroncelli R."/>
        </authorList>
    </citation>
    <scope>NUCLEOTIDE SEQUENCE</scope>
    <source>
        <strain evidence="2">LFN00145</strain>
    </source>
</reference>
<feature type="region of interest" description="Disordered" evidence="1">
    <location>
        <begin position="1"/>
        <end position="42"/>
    </location>
</feature>
<gene>
    <name evidence="2" type="ORF">CPLU01_06715</name>
</gene>